<evidence type="ECO:0000313" key="1">
    <source>
        <dbReference type="EMBL" id="KAL3535959.1"/>
    </source>
</evidence>
<evidence type="ECO:0000313" key="2">
    <source>
        <dbReference type="Proteomes" id="UP001630127"/>
    </source>
</evidence>
<keyword evidence="2" id="KW-1185">Reference proteome</keyword>
<proteinExistence type="predicted"/>
<reference evidence="1 2" key="1">
    <citation type="submission" date="2024-11" db="EMBL/GenBank/DDBJ databases">
        <title>A near-complete genome assembly of Cinchona calisaya.</title>
        <authorList>
            <person name="Lian D.C."/>
            <person name="Zhao X.W."/>
            <person name="Wei L."/>
        </authorList>
    </citation>
    <scope>NUCLEOTIDE SEQUENCE [LARGE SCALE GENOMIC DNA]</scope>
    <source>
        <tissue evidence="1">Nenye</tissue>
    </source>
</reference>
<organism evidence="1 2">
    <name type="scientific">Cinchona calisaya</name>
    <dbReference type="NCBI Taxonomy" id="153742"/>
    <lineage>
        <taxon>Eukaryota</taxon>
        <taxon>Viridiplantae</taxon>
        <taxon>Streptophyta</taxon>
        <taxon>Embryophyta</taxon>
        <taxon>Tracheophyta</taxon>
        <taxon>Spermatophyta</taxon>
        <taxon>Magnoliopsida</taxon>
        <taxon>eudicotyledons</taxon>
        <taxon>Gunneridae</taxon>
        <taxon>Pentapetalae</taxon>
        <taxon>asterids</taxon>
        <taxon>lamiids</taxon>
        <taxon>Gentianales</taxon>
        <taxon>Rubiaceae</taxon>
        <taxon>Cinchonoideae</taxon>
        <taxon>Cinchoneae</taxon>
        <taxon>Cinchona</taxon>
    </lineage>
</organism>
<dbReference type="EMBL" id="JBJUIK010000002">
    <property type="protein sequence ID" value="KAL3535959.1"/>
    <property type="molecule type" value="Genomic_DNA"/>
</dbReference>
<dbReference type="AlphaFoldDB" id="A0ABD3AXL4"/>
<protein>
    <submittedName>
        <fullName evidence="1">Uncharacterized protein</fullName>
    </submittedName>
</protein>
<name>A0ABD3AXL4_9GENT</name>
<accession>A0ABD3AXL4</accession>
<sequence length="97" mass="11336">MKKGSLDWIVLLVFDGDIIVIPYERQERFQVSHSDLKSHRRREYLKTIPIQYYKSSTRRFKSSAFHSRSLLLLCSRLFTQSAQLGFNTPPPPPPKGQ</sequence>
<gene>
    <name evidence="1" type="ORF">ACH5RR_004420</name>
</gene>
<comment type="caution">
    <text evidence="1">The sequence shown here is derived from an EMBL/GenBank/DDBJ whole genome shotgun (WGS) entry which is preliminary data.</text>
</comment>
<dbReference type="Proteomes" id="UP001630127">
    <property type="component" value="Unassembled WGS sequence"/>
</dbReference>